<dbReference type="InterPro" id="IPR013325">
    <property type="entry name" value="RNA_pol_sigma_r2"/>
</dbReference>
<evidence type="ECO:0000256" key="5">
    <source>
        <dbReference type="ARBA" id="ARBA00023163"/>
    </source>
</evidence>
<dbReference type="InterPro" id="IPR036388">
    <property type="entry name" value="WH-like_DNA-bd_sf"/>
</dbReference>
<dbReference type="EMBL" id="JBAPLU010000017">
    <property type="protein sequence ID" value="MEI4273133.1"/>
    <property type="molecule type" value="Genomic_DNA"/>
</dbReference>
<dbReference type="CDD" id="cd06171">
    <property type="entry name" value="Sigma70_r4"/>
    <property type="match status" value="1"/>
</dbReference>
<dbReference type="InterPro" id="IPR039425">
    <property type="entry name" value="RNA_pol_sigma-70-like"/>
</dbReference>
<gene>
    <name evidence="8" type="ORF">TEK04_15510</name>
</gene>
<dbReference type="SUPFAM" id="SSF88946">
    <property type="entry name" value="Sigma2 domain of RNA polymerase sigma factors"/>
    <property type="match status" value="1"/>
</dbReference>
<dbReference type="InterPro" id="IPR013324">
    <property type="entry name" value="RNA_pol_sigma_r3/r4-like"/>
</dbReference>
<dbReference type="Pfam" id="PF04542">
    <property type="entry name" value="Sigma70_r2"/>
    <property type="match status" value="1"/>
</dbReference>
<dbReference type="NCBIfam" id="TIGR02983">
    <property type="entry name" value="SigE-fam_strep"/>
    <property type="match status" value="1"/>
</dbReference>
<accession>A0ABU8DWX4</accession>
<sequence length="169" mass="18595">MRSELEERFGAFVREHADGLLRVAYLITGDHGHAEDVVQTALLRTHDRWRRLGEPDHALAYARRVVVTTAAGRGRKRSNQELVDLPARADQGADDGTERLVEREVMASALRSLPRGMRAVLVLRYFADLSEADTAATLGCSVGNVRAQAARGLARLRDHVTTLSPTGRS</sequence>
<evidence type="ECO:0000256" key="3">
    <source>
        <dbReference type="ARBA" id="ARBA00023082"/>
    </source>
</evidence>
<dbReference type="InterPro" id="IPR014284">
    <property type="entry name" value="RNA_pol_sigma-70_dom"/>
</dbReference>
<comment type="similarity">
    <text evidence="1">Belongs to the sigma-70 factor family. ECF subfamily.</text>
</comment>
<evidence type="ECO:0000256" key="1">
    <source>
        <dbReference type="ARBA" id="ARBA00010641"/>
    </source>
</evidence>
<dbReference type="PANTHER" id="PTHR43133:SF50">
    <property type="entry name" value="ECF RNA POLYMERASE SIGMA FACTOR SIGM"/>
    <property type="match status" value="1"/>
</dbReference>
<dbReference type="SUPFAM" id="SSF88659">
    <property type="entry name" value="Sigma3 and sigma4 domains of RNA polymerase sigma factors"/>
    <property type="match status" value="1"/>
</dbReference>
<dbReference type="NCBIfam" id="TIGR02937">
    <property type="entry name" value="sigma70-ECF"/>
    <property type="match status" value="1"/>
</dbReference>
<keyword evidence="2" id="KW-0805">Transcription regulation</keyword>
<feature type="domain" description="RNA polymerase sigma factor 70 region 4 type 2" evidence="7">
    <location>
        <begin position="106"/>
        <end position="156"/>
    </location>
</feature>
<comment type="caution">
    <text evidence="8">The sequence shown here is derived from an EMBL/GenBank/DDBJ whole genome shotgun (WGS) entry which is preliminary data.</text>
</comment>
<dbReference type="InterPro" id="IPR007627">
    <property type="entry name" value="RNA_pol_sigma70_r2"/>
</dbReference>
<dbReference type="InterPro" id="IPR013249">
    <property type="entry name" value="RNA_pol_sigma70_r4_t2"/>
</dbReference>
<evidence type="ECO:0000313" key="8">
    <source>
        <dbReference type="EMBL" id="MEI4273133.1"/>
    </source>
</evidence>
<dbReference type="Gene3D" id="1.10.10.10">
    <property type="entry name" value="Winged helix-like DNA-binding domain superfamily/Winged helix DNA-binding domain"/>
    <property type="match status" value="1"/>
</dbReference>
<reference evidence="8 9" key="1">
    <citation type="submission" date="2024-03" db="EMBL/GenBank/DDBJ databases">
        <title>Draft genome sequence of Klenkia sp. LSe6-5.</title>
        <authorList>
            <person name="Duangmal K."/>
            <person name="Chantavorakit T."/>
        </authorList>
    </citation>
    <scope>NUCLEOTIDE SEQUENCE [LARGE SCALE GENOMIC DNA]</scope>
    <source>
        <strain evidence="8 9">LSe6-5</strain>
    </source>
</reference>
<evidence type="ECO:0000259" key="6">
    <source>
        <dbReference type="Pfam" id="PF04542"/>
    </source>
</evidence>
<organism evidence="8 9">
    <name type="scientific">Klenkia sesuvii</name>
    <dbReference type="NCBI Taxonomy" id="3103137"/>
    <lineage>
        <taxon>Bacteria</taxon>
        <taxon>Bacillati</taxon>
        <taxon>Actinomycetota</taxon>
        <taxon>Actinomycetes</taxon>
        <taxon>Geodermatophilales</taxon>
        <taxon>Geodermatophilaceae</taxon>
        <taxon>Klenkia</taxon>
    </lineage>
</organism>
<name>A0ABU8DWX4_9ACTN</name>
<keyword evidence="9" id="KW-1185">Reference proteome</keyword>
<evidence type="ECO:0000256" key="4">
    <source>
        <dbReference type="ARBA" id="ARBA00023125"/>
    </source>
</evidence>
<proteinExistence type="inferred from homology"/>
<dbReference type="Pfam" id="PF08281">
    <property type="entry name" value="Sigma70_r4_2"/>
    <property type="match status" value="1"/>
</dbReference>
<keyword evidence="3" id="KW-0731">Sigma factor</keyword>
<keyword evidence="5" id="KW-0804">Transcription</keyword>
<dbReference type="InterPro" id="IPR014325">
    <property type="entry name" value="RNA_pol_sigma-E_actinobac"/>
</dbReference>
<dbReference type="RefSeq" id="WP_336405255.1">
    <property type="nucleotide sequence ID" value="NZ_JBAPLU010000017.1"/>
</dbReference>
<evidence type="ECO:0000313" key="9">
    <source>
        <dbReference type="Proteomes" id="UP001361570"/>
    </source>
</evidence>
<dbReference type="Proteomes" id="UP001361570">
    <property type="component" value="Unassembled WGS sequence"/>
</dbReference>
<evidence type="ECO:0000259" key="7">
    <source>
        <dbReference type="Pfam" id="PF08281"/>
    </source>
</evidence>
<keyword evidence="4" id="KW-0238">DNA-binding</keyword>
<evidence type="ECO:0000256" key="2">
    <source>
        <dbReference type="ARBA" id="ARBA00023015"/>
    </source>
</evidence>
<protein>
    <submittedName>
        <fullName evidence="8">SigE family RNA polymerase sigma factor</fullName>
    </submittedName>
</protein>
<dbReference type="Gene3D" id="1.10.1740.10">
    <property type="match status" value="1"/>
</dbReference>
<dbReference type="PANTHER" id="PTHR43133">
    <property type="entry name" value="RNA POLYMERASE ECF-TYPE SIGMA FACTO"/>
    <property type="match status" value="1"/>
</dbReference>
<feature type="domain" description="RNA polymerase sigma-70 region 2" evidence="6">
    <location>
        <begin position="12"/>
        <end position="76"/>
    </location>
</feature>